<evidence type="ECO:0000256" key="4">
    <source>
        <dbReference type="ARBA" id="ARBA00022840"/>
    </source>
</evidence>
<dbReference type="SUPFAM" id="SSF56801">
    <property type="entry name" value="Acetyl-CoA synthetase-like"/>
    <property type="match status" value="1"/>
</dbReference>
<evidence type="ECO:0000313" key="9">
    <source>
        <dbReference type="Proteomes" id="UP001500689"/>
    </source>
</evidence>
<dbReference type="Gene3D" id="1.10.1200.10">
    <property type="entry name" value="ACP-like"/>
    <property type="match status" value="1"/>
</dbReference>
<dbReference type="NCBIfam" id="TIGR01746">
    <property type="entry name" value="Thioester-redct"/>
    <property type="match status" value="1"/>
</dbReference>
<dbReference type="CDD" id="cd05235">
    <property type="entry name" value="SDR_e1"/>
    <property type="match status" value="1"/>
</dbReference>
<dbReference type="CDD" id="cd17632">
    <property type="entry name" value="AFD_CAR-like"/>
    <property type="match status" value="1"/>
</dbReference>
<dbReference type="NCBIfam" id="NF041592">
    <property type="entry name" value="carboxyl_red"/>
    <property type="match status" value="1"/>
</dbReference>
<comment type="function">
    <text evidence="5">Catalyzes the ATP- and NADPH-dependent reduction of carboxylic acids to the corresponding aldehydes.</text>
</comment>
<feature type="binding site" evidence="5">
    <location>
        <position position="818"/>
    </location>
    <ligand>
        <name>NADP(+)</name>
        <dbReference type="ChEBI" id="CHEBI:58349"/>
    </ligand>
</feature>
<dbReference type="InterPro" id="IPR000873">
    <property type="entry name" value="AMP-dep_synth/lig_dom"/>
</dbReference>
<feature type="binding site" evidence="5">
    <location>
        <position position="976"/>
    </location>
    <ligand>
        <name>NADP(+)</name>
        <dbReference type="ChEBI" id="CHEBI:58349"/>
    </ligand>
</feature>
<feature type="binding site" evidence="5">
    <location>
        <position position="914"/>
    </location>
    <ligand>
        <name>NADP(+)</name>
        <dbReference type="ChEBI" id="CHEBI:58349"/>
    </ligand>
</feature>
<dbReference type="EMBL" id="BAAAZN010000005">
    <property type="protein sequence ID" value="GAA3543554.1"/>
    <property type="molecule type" value="Genomic_DNA"/>
</dbReference>
<evidence type="ECO:0000313" key="8">
    <source>
        <dbReference type="EMBL" id="GAA3543554.1"/>
    </source>
</evidence>
<comment type="similarity">
    <text evidence="5">Belongs to the ATP-dependent AMP-binding enzyme family. Carboxylic acid reductase subfamily.</text>
</comment>
<dbReference type="PROSITE" id="PS00455">
    <property type="entry name" value="AMP_BINDING"/>
    <property type="match status" value="1"/>
</dbReference>
<comment type="cofactor">
    <cofactor evidence="5">
        <name>pantetheine 4'-phosphate</name>
        <dbReference type="ChEBI" id="CHEBI:47942"/>
    </cofactor>
    <text evidence="5">Binds 1 phosphopantetheine covalently.</text>
</comment>
<dbReference type="PANTHER" id="PTHR43272">
    <property type="entry name" value="LONG-CHAIN-FATTY-ACID--COA LIGASE"/>
    <property type="match status" value="1"/>
</dbReference>
<feature type="binding site" evidence="5">
    <location>
        <position position="509"/>
    </location>
    <ligand>
        <name>AMP</name>
        <dbReference type="ChEBI" id="CHEBI:456215"/>
    </ligand>
</feature>
<dbReference type="SMART" id="SM00823">
    <property type="entry name" value="PKS_PP"/>
    <property type="match status" value="1"/>
</dbReference>
<dbReference type="Pfam" id="PF07993">
    <property type="entry name" value="NAD_binding_4"/>
    <property type="match status" value="1"/>
</dbReference>
<feature type="binding site" evidence="5">
    <location>
        <begin position="781"/>
        <end position="784"/>
    </location>
    <ligand>
        <name>NADP(+)</name>
        <dbReference type="ChEBI" id="CHEBI:58349"/>
    </ligand>
</feature>
<comment type="catalytic activity">
    <reaction evidence="5">
        <text>a carboxylate + ATP + NADPH + H(+) = an aldehyde + AMP + diphosphate + NADP(+)</text>
        <dbReference type="Rhea" id="RHEA:50916"/>
        <dbReference type="ChEBI" id="CHEBI:15378"/>
        <dbReference type="ChEBI" id="CHEBI:17478"/>
        <dbReference type="ChEBI" id="CHEBI:29067"/>
        <dbReference type="ChEBI" id="CHEBI:30616"/>
        <dbReference type="ChEBI" id="CHEBI:33019"/>
        <dbReference type="ChEBI" id="CHEBI:57783"/>
        <dbReference type="ChEBI" id="CHEBI:58349"/>
        <dbReference type="ChEBI" id="CHEBI:456215"/>
    </reaction>
</comment>
<dbReference type="InterPro" id="IPR020806">
    <property type="entry name" value="PKS_PP-bd"/>
</dbReference>
<feature type="binding site" evidence="5">
    <location>
        <position position="949"/>
    </location>
    <ligand>
        <name>NADP(+)</name>
        <dbReference type="ChEBI" id="CHEBI:58349"/>
    </ligand>
</feature>
<dbReference type="InterPro" id="IPR046407">
    <property type="entry name" value="CAR"/>
</dbReference>
<keyword evidence="2 5" id="KW-0597">Phosphoprotein</keyword>
<comment type="caution">
    <text evidence="8">The sequence shown here is derived from an EMBL/GenBank/DDBJ whole genome shotgun (WGS) entry which is preliminary data.</text>
</comment>
<organism evidence="8 9">
    <name type="scientific">Amycolatopsis ultiminotia</name>
    <dbReference type="NCBI Taxonomy" id="543629"/>
    <lineage>
        <taxon>Bacteria</taxon>
        <taxon>Bacillati</taxon>
        <taxon>Actinomycetota</taxon>
        <taxon>Actinomycetes</taxon>
        <taxon>Pseudonocardiales</taxon>
        <taxon>Pseudonocardiaceae</taxon>
        <taxon>Amycolatopsis</taxon>
    </lineage>
</organism>
<comment type="caution">
    <text evidence="5">Lacks conserved residue(s) required for the propagation of feature annotation.</text>
</comment>
<evidence type="ECO:0000256" key="6">
    <source>
        <dbReference type="SAM" id="MobiDB-lite"/>
    </source>
</evidence>
<evidence type="ECO:0000256" key="2">
    <source>
        <dbReference type="ARBA" id="ARBA00022553"/>
    </source>
</evidence>
<dbReference type="PANTHER" id="PTHR43272:SF33">
    <property type="entry name" value="AMP-BINDING DOMAIN-CONTAINING PROTEIN-RELATED"/>
    <property type="match status" value="1"/>
</dbReference>
<evidence type="ECO:0000256" key="1">
    <source>
        <dbReference type="ARBA" id="ARBA00022450"/>
    </source>
</evidence>
<feature type="binding site" evidence="5">
    <location>
        <position position="953"/>
    </location>
    <ligand>
        <name>NADP(+)</name>
        <dbReference type="ChEBI" id="CHEBI:58349"/>
    </ligand>
</feature>
<sequence length="1161" mass="125955">MTTTEASADLHRTRLEAADDQVRAASPDPVVSEAIRQPGRTLREITATVMAAYADRPAVGERAREFVTDPATGRTEARLLPRFDTLTYAQLWDRAGAVAADWHHHRQHPVAAGDFVATLGFASSDYAVVDLACTRLGAVAVPLQSGATPGHLRPIVAETAPKLLATSVEDLGTAITLALDSETLRRLVVFDYHPESDDERAQFEAAQQQLADTGITVEPLRSVVERGSALPAAPEPAADPSGERLALLIYTSGSTGAPKGAMYPERLVAALWQGFWLNKPLHPVLQLNYLPLSHVAGRALLLGTLADGGTAWFTARSDLSTLFEDFALVRPTETMLVPRICDMVFQRYQSELDRRIAEGGYHAGLDEEVQAGVREDFLGGRLLWVGSGSAPLSDELTTFMESCLGLKLHDGYGSTEAGGVLFDRKVARPRVREYRLEDVPELGYFHTDSPHPRGELLIKSDSLVPGYFRRPDTTAEVFDADGFYRTGDIMAELGPDELVYIDRRKNVLKLSQGEFVAVSNLEAVFAAAPLVRQIYLYGSSERAYLLAVVVPTPEALDSFEPTELKSRLSASLQQVAKEAELNSYEIPRDFLVETEPFTTENGLLSGIRKLLRPALNAHYGDRLDALYAEIAERETSALRQLRRTGRDRPVAETVVQSAQALLGVSAGELSAQAHFAELGGDSLSALSFSNLLREIFEVEVPVGVLISPANDLAAIARYVEEALQPGGKRPAAGTVHGAGATVARAADLTLDKFLDPEILATAKELPRPNGTVHTVLLTGANGYLGRFLCLEWLERLSETGGKLVCLVRGSSAEAARARLADAFDSGDEQLLRHFRELAAEHLEVLAGDIGEAGLGLDPADWQRLADTVDLIVHPAALVNHVLPYDQLFGPNVVGTAELIRLALTTRLKPVTYLSTVAVIAAQASSPDEVSDIRETSPARELDDSYANGYATSKWAGEVLLREAHDAAGLPVTVFRSDMILAHSRYTGQLNVPDMFTRLLLSLLVTGIAPKSFYRGETPAHYDGLPGDFTAEAITTLGLETEGYRTYNVLNPHEDGVSLDTYVDWLIEAGHRIRRIDDYGTWFTRFETAIRALPEKQKQHSLLPLLHAFAEPAEPVAGSGLPADRFRAAVRAAGAGPDKDIPHVTSALIAKYAADLATLGLR</sequence>
<feature type="binding site" evidence="5">
    <location>
        <position position="609"/>
    </location>
    <ligand>
        <name>AMP</name>
        <dbReference type="ChEBI" id="CHEBI:456215"/>
    </ligand>
</feature>
<dbReference type="Proteomes" id="UP001500689">
    <property type="component" value="Unassembled WGS sequence"/>
</dbReference>
<feature type="binding site" evidence="5">
    <location>
        <position position="415"/>
    </location>
    <ligand>
        <name>AMP</name>
        <dbReference type="ChEBI" id="CHEBI:456215"/>
    </ligand>
</feature>
<feature type="compositionally biased region" description="Basic and acidic residues" evidence="6">
    <location>
        <begin position="8"/>
        <end position="22"/>
    </location>
</feature>
<keyword evidence="4 5" id="KW-0067">ATP-binding</keyword>
<feature type="binding site" evidence="5">
    <location>
        <position position="488"/>
    </location>
    <ligand>
        <name>AMP</name>
        <dbReference type="ChEBI" id="CHEBI:456215"/>
    </ligand>
</feature>
<dbReference type="InterPro" id="IPR036736">
    <property type="entry name" value="ACP-like_sf"/>
</dbReference>
<reference evidence="9" key="1">
    <citation type="journal article" date="2019" name="Int. J. Syst. Evol. Microbiol.">
        <title>The Global Catalogue of Microorganisms (GCM) 10K type strain sequencing project: providing services to taxonomists for standard genome sequencing and annotation.</title>
        <authorList>
            <consortium name="The Broad Institute Genomics Platform"/>
            <consortium name="The Broad Institute Genome Sequencing Center for Infectious Disease"/>
            <person name="Wu L."/>
            <person name="Ma J."/>
        </authorList>
    </citation>
    <scope>NUCLEOTIDE SEQUENCE [LARGE SCALE GENOMIC DNA]</scope>
    <source>
        <strain evidence="9">JCM 16898</strain>
    </source>
</reference>
<feature type="binding site" evidence="5">
    <location>
        <begin position="410"/>
        <end position="411"/>
    </location>
    <ligand>
        <name>AMP</name>
        <dbReference type="ChEBI" id="CHEBI:456215"/>
    </ligand>
</feature>
<dbReference type="InterPro" id="IPR009081">
    <property type="entry name" value="PP-bd_ACP"/>
</dbReference>
<feature type="binding site" evidence="5">
    <location>
        <begin position="874"/>
        <end position="876"/>
    </location>
    <ligand>
        <name>NADP(+)</name>
        <dbReference type="ChEBI" id="CHEBI:58349"/>
    </ligand>
</feature>
<feature type="modified residue" description="O-(pantetheine 4'-phosphoryl)serine" evidence="5">
    <location>
        <position position="682"/>
    </location>
</feature>
<dbReference type="Gene3D" id="3.40.50.12780">
    <property type="entry name" value="N-terminal domain of ligase-like"/>
    <property type="match status" value="1"/>
</dbReference>
<keyword evidence="3 5" id="KW-0547">Nucleotide-binding</keyword>
<evidence type="ECO:0000256" key="5">
    <source>
        <dbReference type="HAMAP-Rule" id="MF_02247"/>
    </source>
</evidence>
<dbReference type="SUPFAM" id="SSF51735">
    <property type="entry name" value="NAD(P)-binding Rossmann-fold domains"/>
    <property type="match status" value="1"/>
</dbReference>
<evidence type="ECO:0000259" key="7">
    <source>
        <dbReference type="PROSITE" id="PS50075"/>
    </source>
</evidence>
<name>A0ABP6W264_9PSEU</name>
<dbReference type="HAMAP" id="MF_02247">
    <property type="entry name" value="Carbox_acid_reduct"/>
    <property type="match status" value="1"/>
</dbReference>
<feature type="domain" description="Carrier" evidence="7">
    <location>
        <begin position="648"/>
        <end position="723"/>
    </location>
</feature>
<dbReference type="Gene3D" id="3.40.50.720">
    <property type="entry name" value="NAD(P)-binding Rossmann-like Domain"/>
    <property type="match status" value="1"/>
</dbReference>
<gene>
    <name evidence="5" type="primary">car</name>
    <name evidence="8" type="ORF">GCM10022222_29030</name>
</gene>
<protein>
    <recommendedName>
        <fullName evidence="5">Carboxylic acid reductase</fullName>
        <shortName evidence="5">CAR</shortName>
        <ecNumber evidence="5">1.2.1.-</ecNumber>
    </recommendedName>
    <alternativeName>
        <fullName evidence="5">ATP/NADPH-dependent carboxylic acid reductase</fullName>
    </alternativeName>
</protein>
<dbReference type="SUPFAM" id="SSF47336">
    <property type="entry name" value="ACP-like"/>
    <property type="match status" value="1"/>
</dbReference>
<feature type="binding site" evidence="5">
    <location>
        <position position="808"/>
    </location>
    <ligand>
        <name>NADP(+)</name>
        <dbReference type="ChEBI" id="CHEBI:58349"/>
    </ligand>
</feature>
<keyword evidence="5" id="KW-0560">Oxidoreductase</keyword>
<keyword evidence="5" id="KW-0521">NADP</keyword>
<evidence type="ECO:0000256" key="3">
    <source>
        <dbReference type="ARBA" id="ARBA00022741"/>
    </source>
</evidence>
<dbReference type="EC" id="1.2.1.-" evidence="5"/>
<dbReference type="InterPro" id="IPR042099">
    <property type="entry name" value="ANL_N_sf"/>
</dbReference>
<comment type="domain">
    <text evidence="5">The N-terminal domain likely catalyzes substrate activation by formation of an initial acyl-AMP intermediate, the central region contains the phosphopantetheine attachment site, and the C-terminal domain catalyzes the reduction by NADPH of the intermediate thioester formed from the attack of the phosphopantetheine thiol at the carbonyl carbon of acyl-AMP.</text>
</comment>
<dbReference type="InterPro" id="IPR020845">
    <property type="entry name" value="AMP-binding_CS"/>
</dbReference>
<accession>A0ABP6W264</accession>
<keyword evidence="9" id="KW-1185">Reference proteome</keyword>
<dbReference type="InterPro" id="IPR013120">
    <property type="entry name" value="FAR_NAD-bd"/>
</dbReference>
<feature type="region of interest" description="Disordered" evidence="6">
    <location>
        <begin position="1"/>
        <end position="28"/>
    </location>
</feature>
<dbReference type="InterPro" id="IPR036291">
    <property type="entry name" value="NAD(P)-bd_dom_sf"/>
</dbReference>
<dbReference type="InterPro" id="IPR010080">
    <property type="entry name" value="Thioester_reductase-like_dom"/>
</dbReference>
<dbReference type="PROSITE" id="PS50075">
    <property type="entry name" value="CARRIER"/>
    <property type="match status" value="1"/>
</dbReference>
<proteinExistence type="inferred from homology"/>
<dbReference type="RefSeq" id="WP_344859760.1">
    <property type="nucleotide sequence ID" value="NZ_BAAAZN010000005.1"/>
</dbReference>
<dbReference type="Pfam" id="PF00550">
    <property type="entry name" value="PP-binding"/>
    <property type="match status" value="1"/>
</dbReference>
<feature type="binding site" evidence="5">
    <location>
        <position position="389"/>
    </location>
    <ligand>
        <name>AMP</name>
        <dbReference type="ChEBI" id="CHEBI:456215"/>
    </ligand>
</feature>
<dbReference type="Pfam" id="PF00501">
    <property type="entry name" value="AMP-binding"/>
    <property type="match status" value="1"/>
</dbReference>
<feature type="binding site" evidence="5">
    <location>
        <position position="294"/>
    </location>
    <ligand>
        <name>AMP</name>
        <dbReference type="ChEBI" id="CHEBI:456215"/>
    </ligand>
</feature>
<keyword evidence="1 5" id="KW-0596">Phosphopantetheine</keyword>